<dbReference type="Proteomes" id="UP000594261">
    <property type="component" value="Chromosome 10"/>
</dbReference>
<evidence type="ECO:0000259" key="1">
    <source>
        <dbReference type="Pfam" id="PF13456"/>
    </source>
</evidence>
<evidence type="ECO:0000313" key="3">
    <source>
        <dbReference type="Proteomes" id="UP000594261"/>
    </source>
</evidence>
<reference evidence="2 3" key="1">
    <citation type="journal article" date="2016" name="G3 (Bethesda)">
        <title>First Draft Assembly and Annotation of the Genome of a California Endemic Oak Quercus lobata Nee (Fagaceae).</title>
        <authorList>
            <person name="Sork V.L."/>
            <person name="Fitz-Gibbon S.T."/>
            <person name="Puiu D."/>
            <person name="Crepeau M."/>
            <person name="Gugger P.F."/>
            <person name="Sherman R."/>
            <person name="Stevens K."/>
            <person name="Langley C.H."/>
            <person name="Pellegrini M."/>
            <person name="Salzberg S.L."/>
        </authorList>
    </citation>
    <scope>NUCLEOTIDE SEQUENCE [LARGE SCALE GENOMIC DNA]</scope>
    <source>
        <strain evidence="2 3">cv. SW786</strain>
    </source>
</reference>
<dbReference type="Gramene" id="QL10p059013:mrna">
    <property type="protein sequence ID" value="QL10p059013:mrna"/>
    <property type="gene ID" value="QL10p059013"/>
</dbReference>
<sequence length="150" mass="16302">MLYVVALDASLLVLQLETFYIYVLIPMEAKESIKPACIFGQGKTSVYRVLTNHVLDCSVTMACNHYRLPSGCRHSIVAKVWALRDGLKLASSIGIQSLVVELDAKVIAELLNSNNSANRTFSPILDHCSLQILTGQIPPSASGACVLVKK</sequence>
<dbReference type="AlphaFoldDB" id="A0A7N2MUI0"/>
<dbReference type="GO" id="GO:0003676">
    <property type="term" value="F:nucleic acid binding"/>
    <property type="evidence" value="ECO:0007669"/>
    <property type="project" value="InterPro"/>
</dbReference>
<name>A0A7N2MUI0_QUELO</name>
<dbReference type="EMBL" id="LRBV02000010">
    <property type="status" value="NOT_ANNOTATED_CDS"/>
    <property type="molecule type" value="Genomic_DNA"/>
</dbReference>
<dbReference type="EnsemblPlants" id="QL10p059013:mrna">
    <property type="protein sequence ID" value="QL10p059013:mrna"/>
    <property type="gene ID" value="QL10p059013"/>
</dbReference>
<protein>
    <recommendedName>
        <fullName evidence="1">RNase H type-1 domain-containing protein</fullName>
    </recommendedName>
</protein>
<dbReference type="GO" id="GO:0004523">
    <property type="term" value="F:RNA-DNA hybrid ribonuclease activity"/>
    <property type="evidence" value="ECO:0007669"/>
    <property type="project" value="InterPro"/>
</dbReference>
<dbReference type="InParanoid" id="A0A7N2MUI0"/>
<reference evidence="2" key="2">
    <citation type="submission" date="2021-01" db="UniProtKB">
        <authorList>
            <consortium name="EnsemblPlants"/>
        </authorList>
    </citation>
    <scope>IDENTIFICATION</scope>
</reference>
<accession>A0A7N2MUI0</accession>
<dbReference type="InterPro" id="IPR002156">
    <property type="entry name" value="RNaseH_domain"/>
</dbReference>
<feature type="domain" description="RNase H type-1" evidence="1">
    <location>
        <begin position="66"/>
        <end position="128"/>
    </location>
</feature>
<proteinExistence type="predicted"/>
<evidence type="ECO:0000313" key="2">
    <source>
        <dbReference type="EnsemblPlants" id="QL10p059013:mrna"/>
    </source>
</evidence>
<organism evidence="2 3">
    <name type="scientific">Quercus lobata</name>
    <name type="common">Valley oak</name>
    <dbReference type="NCBI Taxonomy" id="97700"/>
    <lineage>
        <taxon>Eukaryota</taxon>
        <taxon>Viridiplantae</taxon>
        <taxon>Streptophyta</taxon>
        <taxon>Embryophyta</taxon>
        <taxon>Tracheophyta</taxon>
        <taxon>Spermatophyta</taxon>
        <taxon>Magnoliopsida</taxon>
        <taxon>eudicotyledons</taxon>
        <taxon>Gunneridae</taxon>
        <taxon>Pentapetalae</taxon>
        <taxon>rosids</taxon>
        <taxon>fabids</taxon>
        <taxon>Fagales</taxon>
        <taxon>Fagaceae</taxon>
        <taxon>Quercus</taxon>
    </lineage>
</organism>
<dbReference type="Pfam" id="PF13456">
    <property type="entry name" value="RVT_3"/>
    <property type="match status" value="1"/>
</dbReference>
<keyword evidence="3" id="KW-1185">Reference proteome</keyword>